<evidence type="ECO:0000313" key="2">
    <source>
        <dbReference type="Proteomes" id="UP000269396"/>
    </source>
</evidence>
<dbReference type="AlphaFoldDB" id="A0A3P8F4N6"/>
<accession>A0A3P8F4N6</accession>
<dbReference type="EMBL" id="UZAL01033859">
    <property type="protein sequence ID" value="VDP64261.1"/>
    <property type="molecule type" value="Genomic_DNA"/>
</dbReference>
<evidence type="ECO:0000313" key="1">
    <source>
        <dbReference type="EMBL" id="VDP64261.1"/>
    </source>
</evidence>
<dbReference type="Proteomes" id="UP000269396">
    <property type="component" value="Unassembled WGS sequence"/>
</dbReference>
<reference evidence="1 2" key="1">
    <citation type="submission" date="2018-11" db="EMBL/GenBank/DDBJ databases">
        <authorList>
            <consortium name="Pathogen Informatics"/>
        </authorList>
    </citation>
    <scope>NUCLEOTIDE SEQUENCE [LARGE SCALE GENOMIC DNA]</scope>
    <source>
        <strain>Denwood</strain>
        <strain evidence="2">Zambia</strain>
    </source>
</reference>
<sequence>MRWMRHVLRMPNHRLLRRTMFYVVGVGWKKTNGGQTKTCHKSMKSLTSGLSHVGRCRLPDCNLQDDSN</sequence>
<keyword evidence="2" id="KW-1185">Reference proteome</keyword>
<organism evidence="1 2">
    <name type="scientific">Schistosoma mattheei</name>
    <dbReference type="NCBI Taxonomy" id="31246"/>
    <lineage>
        <taxon>Eukaryota</taxon>
        <taxon>Metazoa</taxon>
        <taxon>Spiralia</taxon>
        <taxon>Lophotrochozoa</taxon>
        <taxon>Platyhelminthes</taxon>
        <taxon>Trematoda</taxon>
        <taxon>Digenea</taxon>
        <taxon>Strigeidida</taxon>
        <taxon>Schistosomatoidea</taxon>
        <taxon>Schistosomatidae</taxon>
        <taxon>Schistosoma</taxon>
    </lineage>
</organism>
<protein>
    <submittedName>
        <fullName evidence="1">Uncharacterized protein</fullName>
    </submittedName>
</protein>
<name>A0A3P8F4N6_9TREM</name>
<gene>
    <name evidence="1" type="ORF">SMTD_LOCUS13752</name>
</gene>
<proteinExistence type="predicted"/>